<sequence length="326" mass="34506">MQLNLPSVLQSRQGVEIRALYSERFCTVSSFTAQETCRCRVVTPLLFHHCRIRLRGSGASSGSMAQCWLAEGLLLGLSLCLTAPLICGGLLPLVSFFALHLFVGVLHTELAHALCQLSQLLRLVHGAQRGMCWVGRSIGLKGKGLRTPEPTVTCASISGTDVAAIGVSCCGPAATVPVTTTTASAIVTNNVISFAAIISTAYSCGADFGDLGSFTVTTVIFGVGSVNIFTATVCSLRFARSQRTAPEGKIQLILLQDLEQVVTCHPGQQQFKAQQHGAVGVHIITESGCRNRLTQIVSSSSVALMNAVRCFLPCAPGDAQSRRTAR</sequence>
<comment type="caution">
    <text evidence="2">The sequence shown here is derived from an EMBL/GenBank/DDBJ whole genome shotgun (WGS) entry which is preliminary data.</text>
</comment>
<gene>
    <name evidence="2" type="ORF">EYF80_025790</name>
</gene>
<keyword evidence="1" id="KW-0812">Transmembrane</keyword>
<keyword evidence="3" id="KW-1185">Reference proteome</keyword>
<protein>
    <submittedName>
        <fullName evidence="2">Uncharacterized protein</fullName>
    </submittedName>
</protein>
<dbReference type="AlphaFoldDB" id="A0A4Z2HDI7"/>
<evidence type="ECO:0000256" key="1">
    <source>
        <dbReference type="SAM" id="Phobius"/>
    </source>
</evidence>
<keyword evidence="1" id="KW-0472">Membrane</keyword>
<keyword evidence="1" id="KW-1133">Transmembrane helix</keyword>
<evidence type="ECO:0000313" key="2">
    <source>
        <dbReference type="EMBL" id="TNN63948.1"/>
    </source>
</evidence>
<name>A0A4Z2HDI7_9TELE</name>
<feature type="transmembrane region" description="Helical" evidence="1">
    <location>
        <begin position="73"/>
        <end position="106"/>
    </location>
</feature>
<proteinExistence type="predicted"/>
<organism evidence="2 3">
    <name type="scientific">Liparis tanakae</name>
    <name type="common">Tanaka's snailfish</name>
    <dbReference type="NCBI Taxonomy" id="230148"/>
    <lineage>
        <taxon>Eukaryota</taxon>
        <taxon>Metazoa</taxon>
        <taxon>Chordata</taxon>
        <taxon>Craniata</taxon>
        <taxon>Vertebrata</taxon>
        <taxon>Euteleostomi</taxon>
        <taxon>Actinopterygii</taxon>
        <taxon>Neopterygii</taxon>
        <taxon>Teleostei</taxon>
        <taxon>Neoteleostei</taxon>
        <taxon>Acanthomorphata</taxon>
        <taxon>Eupercaria</taxon>
        <taxon>Perciformes</taxon>
        <taxon>Cottioidei</taxon>
        <taxon>Cottales</taxon>
        <taxon>Liparidae</taxon>
        <taxon>Liparis</taxon>
    </lineage>
</organism>
<dbReference type="EMBL" id="SRLO01000261">
    <property type="protein sequence ID" value="TNN63948.1"/>
    <property type="molecule type" value="Genomic_DNA"/>
</dbReference>
<dbReference type="Proteomes" id="UP000314294">
    <property type="component" value="Unassembled WGS sequence"/>
</dbReference>
<evidence type="ECO:0000313" key="3">
    <source>
        <dbReference type="Proteomes" id="UP000314294"/>
    </source>
</evidence>
<accession>A0A4Z2HDI7</accession>
<reference evidence="2 3" key="1">
    <citation type="submission" date="2019-03" db="EMBL/GenBank/DDBJ databases">
        <title>First draft genome of Liparis tanakae, snailfish: a comprehensive survey of snailfish specific genes.</title>
        <authorList>
            <person name="Kim W."/>
            <person name="Song I."/>
            <person name="Jeong J.-H."/>
            <person name="Kim D."/>
            <person name="Kim S."/>
            <person name="Ryu S."/>
            <person name="Song J.Y."/>
            <person name="Lee S.K."/>
        </authorList>
    </citation>
    <scope>NUCLEOTIDE SEQUENCE [LARGE SCALE GENOMIC DNA]</scope>
    <source>
        <tissue evidence="2">Muscle</tissue>
    </source>
</reference>